<keyword evidence="2" id="KW-0645">Protease</keyword>
<sequence length="273" mass="31183">MSNKLIKFVASCILTIGIGITIQANPVHANVLFGDWTNFRDSWMAYGINQKTVKAHNAYIWNLNHTKRIHNLNNYKNTTWYTMMAFTRTKSNKGPIYYKISNGTNITGVVYNKYLTKYYAEEPKTFQTDDQYLHYLKTAPSQKLARGVMRLFPNSHVSLKLSQIASDQYDSGNETLVNADYTDVQTTIYRNAFSVLEAWLTKKTATQRIANFEKYLNSIGYDQAKRASMSDYQLGLFIRDNVGIGRPSTQLPIEKTTDDAASVSYQVLLAKEK</sequence>
<dbReference type="EMBL" id="JBHTLH010000019">
    <property type="protein sequence ID" value="MFD1125099.1"/>
    <property type="molecule type" value="Genomic_DNA"/>
</dbReference>
<accession>A0ABW3PIE3</accession>
<proteinExistence type="predicted"/>
<reference evidence="3" key="1">
    <citation type="journal article" date="2019" name="Int. J. Syst. Evol. Microbiol.">
        <title>The Global Catalogue of Microorganisms (GCM) 10K type strain sequencing project: providing services to taxonomists for standard genome sequencing and annotation.</title>
        <authorList>
            <consortium name="The Broad Institute Genomics Platform"/>
            <consortium name="The Broad Institute Genome Sequencing Center for Infectious Disease"/>
            <person name="Wu L."/>
            <person name="Ma J."/>
        </authorList>
    </citation>
    <scope>NUCLEOTIDE SEQUENCE [LARGE SCALE GENOMIC DNA]</scope>
    <source>
        <strain evidence="3">CCUG 71848</strain>
    </source>
</reference>
<organism evidence="2 3">
    <name type="scientific">Lentilactobacillus raoultii</name>
    <dbReference type="NCBI Taxonomy" id="1987503"/>
    <lineage>
        <taxon>Bacteria</taxon>
        <taxon>Bacillati</taxon>
        <taxon>Bacillota</taxon>
        <taxon>Bacilli</taxon>
        <taxon>Lactobacillales</taxon>
        <taxon>Lactobacillaceae</taxon>
        <taxon>Lentilactobacillus</taxon>
    </lineage>
</organism>
<keyword evidence="1" id="KW-0732">Signal</keyword>
<feature type="chain" id="PRO_5045968589" evidence="1">
    <location>
        <begin position="30"/>
        <end position="273"/>
    </location>
</feature>
<dbReference type="GO" id="GO:0004180">
    <property type="term" value="F:carboxypeptidase activity"/>
    <property type="evidence" value="ECO:0007669"/>
    <property type="project" value="UniProtKB-KW"/>
</dbReference>
<name>A0ABW3PIE3_9LACO</name>
<keyword evidence="2" id="KW-0121">Carboxypeptidase</keyword>
<keyword evidence="2" id="KW-0378">Hydrolase</keyword>
<feature type="signal peptide" evidence="1">
    <location>
        <begin position="1"/>
        <end position="29"/>
    </location>
</feature>
<dbReference type="Proteomes" id="UP001597156">
    <property type="component" value="Unassembled WGS sequence"/>
</dbReference>
<evidence type="ECO:0000313" key="2">
    <source>
        <dbReference type="EMBL" id="MFD1125099.1"/>
    </source>
</evidence>
<dbReference type="RefSeq" id="WP_121978025.1">
    <property type="nucleotide sequence ID" value="NZ_JBHTLH010000019.1"/>
</dbReference>
<keyword evidence="3" id="KW-1185">Reference proteome</keyword>
<evidence type="ECO:0000313" key="3">
    <source>
        <dbReference type="Proteomes" id="UP001597156"/>
    </source>
</evidence>
<evidence type="ECO:0000256" key="1">
    <source>
        <dbReference type="SAM" id="SignalP"/>
    </source>
</evidence>
<gene>
    <name evidence="2" type="ORF">ACFQ22_07000</name>
</gene>
<comment type="caution">
    <text evidence="2">The sequence shown here is derived from an EMBL/GenBank/DDBJ whole genome shotgun (WGS) entry which is preliminary data.</text>
</comment>
<protein>
    <submittedName>
        <fullName evidence="2">D-alanyl-D-alanine carboxypeptidase</fullName>
    </submittedName>
</protein>